<evidence type="ECO:0000313" key="1">
    <source>
        <dbReference type="EMBL" id="PYH44236.1"/>
    </source>
</evidence>
<gene>
    <name evidence="1" type="ORF">BP01DRAFT_343035</name>
</gene>
<dbReference type="STRING" id="1450539.A0A318ZA26"/>
<protein>
    <submittedName>
        <fullName evidence="1">Uncharacterized protein</fullName>
    </submittedName>
</protein>
<accession>A0A318ZA26</accession>
<dbReference type="AlphaFoldDB" id="A0A318ZA26"/>
<name>A0A318ZA26_9EURO</name>
<proteinExistence type="predicted"/>
<dbReference type="OrthoDB" id="4924482at2759"/>
<sequence>MDSPLKRISRQRLGYAAYHWGIFTSPKTSAARSCYSYDVTDGAHPDPVTRVDHNPERNWFFRVRPNVDSMLTSHLLGSMIGKVPNELAHAKIQTHLESIPLPRQGVLPEKLCPLDKQGPAIPKLQQKGLGEQSDIDRFMPDSLAFAD</sequence>
<reference evidence="1 2" key="1">
    <citation type="submission" date="2016-12" db="EMBL/GenBank/DDBJ databases">
        <title>The genomes of Aspergillus section Nigri reveals drivers in fungal speciation.</title>
        <authorList>
            <consortium name="DOE Joint Genome Institute"/>
            <person name="Vesth T.C."/>
            <person name="Nybo J."/>
            <person name="Theobald S."/>
            <person name="Brandl J."/>
            <person name="Frisvad J.C."/>
            <person name="Nielsen K.F."/>
            <person name="Lyhne E.K."/>
            <person name="Kogle M.E."/>
            <person name="Kuo A."/>
            <person name="Riley R."/>
            <person name="Clum A."/>
            <person name="Nolan M."/>
            <person name="Lipzen A."/>
            <person name="Salamov A."/>
            <person name="Henrissat B."/>
            <person name="Wiebenga A."/>
            <person name="De Vries R.P."/>
            <person name="Grigoriev I.V."/>
            <person name="Mortensen U.H."/>
            <person name="Andersen M.R."/>
            <person name="Baker S.E."/>
        </authorList>
    </citation>
    <scope>NUCLEOTIDE SEQUENCE [LARGE SCALE GENOMIC DNA]</scope>
    <source>
        <strain evidence="1 2">JOP 1030-1</strain>
    </source>
</reference>
<evidence type="ECO:0000313" key="2">
    <source>
        <dbReference type="Proteomes" id="UP000248349"/>
    </source>
</evidence>
<organism evidence="1 2">
    <name type="scientific">Aspergillus saccharolyticus JOP 1030-1</name>
    <dbReference type="NCBI Taxonomy" id="1450539"/>
    <lineage>
        <taxon>Eukaryota</taxon>
        <taxon>Fungi</taxon>
        <taxon>Dikarya</taxon>
        <taxon>Ascomycota</taxon>
        <taxon>Pezizomycotina</taxon>
        <taxon>Eurotiomycetes</taxon>
        <taxon>Eurotiomycetidae</taxon>
        <taxon>Eurotiales</taxon>
        <taxon>Aspergillaceae</taxon>
        <taxon>Aspergillus</taxon>
        <taxon>Aspergillus subgen. Circumdati</taxon>
    </lineage>
</organism>
<dbReference type="Proteomes" id="UP000248349">
    <property type="component" value="Unassembled WGS sequence"/>
</dbReference>
<dbReference type="GeneID" id="37074730"/>
<dbReference type="RefSeq" id="XP_025430218.1">
    <property type="nucleotide sequence ID" value="XM_025573502.1"/>
</dbReference>
<dbReference type="EMBL" id="KZ821238">
    <property type="protein sequence ID" value="PYH44236.1"/>
    <property type="molecule type" value="Genomic_DNA"/>
</dbReference>
<keyword evidence="2" id="KW-1185">Reference proteome</keyword>